<comment type="caution">
    <text evidence="1">The sequence shown here is derived from an EMBL/GenBank/DDBJ whole genome shotgun (WGS) entry which is preliminary data.</text>
</comment>
<evidence type="ECO:0000313" key="1">
    <source>
        <dbReference type="EMBL" id="KAL2265924.1"/>
    </source>
</evidence>
<reference evidence="1 2" key="1">
    <citation type="journal article" date="2024" name="Commun. Biol.">
        <title>Comparative genomic analysis of thermophilic fungi reveals convergent evolutionary adaptations and gene losses.</title>
        <authorList>
            <person name="Steindorff A.S."/>
            <person name="Aguilar-Pontes M.V."/>
            <person name="Robinson A.J."/>
            <person name="Andreopoulos B."/>
            <person name="LaButti K."/>
            <person name="Kuo A."/>
            <person name="Mondo S."/>
            <person name="Riley R."/>
            <person name="Otillar R."/>
            <person name="Haridas S."/>
            <person name="Lipzen A."/>
            <person name="Grimwood J."/>
            <person name="Schmutz J."/>
            <person name="Clum A."/>
            <person name="Reid I.D."/>
            <person name="Moisan M.C."/>
            <person name="Butler G."/>
            <person name="Nguyen T.T.M."/>
            <person name="Dewar K."/>
            <person name="Conant G."/>
            <person name="Drula E."/>
            <person name="Henrissat B."/>
            <person name="Hansel C."/>
            <person name="Singer S."/>
            <person name="Hutchinson M.I."/>
            <person name="de Vries R.P."/>
            <person name="Natvig D.O."/>
            <person name="Powell A.J."/>
            <person name="Tsang A."/>
            <person name="Grigoriev I.V."/>
        </authorList>
    </citation>
    <scope>NUCLEOTIDE SEQUENCE [LARGE SCALE GENOMIC DNA]</scope>
    <source>
        <strain evidence="1 2">ATCC 22073</strain>
    </source>
</reference>
<sequence>MIASGPSNGPAALRRLECHTAVVASRFFDEYLHLPLGPTWLGPELSDISIRSLLIHGLAFPMSDVMD</sequence>
<proteinExistence type="predicted"/>
<gene>
    <name evidence="1" type="ORF">VTJ83DRAFT_5276</name>
</gene>
<protein>
    <submittedName>
        <fullName evidence="1">Uncharacterized protein</fullName>
    </submittedName>
</protein>
<dbReference type="GeneID" id="98126502"/>
<dbReference type="RefSeq" id="XP_070864651.1">
    <property type="nucleotide sequence ID" value="XM_071011858.1"/>
</dbReference>
<dbReference type="EMBL" id="JAZGUE010000005">
    <property type="protein sequence ID" value="KAL2265924.1"/>
    <property type="molecule type" value="Genomic_DNA"/>
</dbReference>
<evidence type="ECO:0000313" key="2">
    <source>
        <dbReference type="Proteomes" id="UP001600064"/>
    </source>
</evidence>
<organism evidence="1 2">
    <name type="scientific">Remersonia thermophila</name>
    <dbReference type="NCBI Taxonomy" id="72144"/>
    <lineage>
        <taxon>Eukaryota</taxon>
        <taxon>Fungi</taxon>
        <taxon>Dikarya</taxon>
        <taxon>Ascomycota</taxon>
        <taxon>Pezizomycotina</taxon>
        <taxon>Sordariomycetes</taxon>
        <taxon>Sordariomycetidae</taxon>
        <taxon>Sordariales</taxon>
        <taxon>Sordariales incertae sedis</taxon>
        <taxon>Remersonia</taxon>
    </lineage>
</organism>
<keyword evidence="2" id="KW-1185">Reference proteome</keyword>
<dbReference type="Proteomes" id="UP001600064">
    <property type="component" value="Unassembled WGS sequence"/>
</dbReference>
<accession>A0ABR4D7A9</accession>
<name>A0ABR4D7A9_9PEZI</name>